<organism evidence="1 2">
    <name type="scientific">Cephalotus follicularis</name>
    <name type="common">Albany pitcher plant</name>
    <dbReference type="NCBI Taxonomy" id="3775"/>
    <lineage>
        <taxon>Eukaryota</taxon>
        <taxon>Viridiplantae</taxon>
        <taxon>Streptophyta</taxon>
        <taxon>Embryophyta</taxon>
        <taxon>Tracheophyta</taxon>
        <taxon>Spermatophyta</taxon>
        <taxon>Magnoliopsida</taxon>
        <taxon>eudicotyledons</taxon>
        <taxon>Gunneridae</taxon>
        <taxon>Pentapetalae</taxon>
        <taxon>rosids</taxon>
        <taxon>fabids</taxon>
        <taxon>Oxalidales</taxon>
        <taxon>Cephalotaceae</taxon>
        <taxon>Cephalotus</taxon>
    </lineage>
</organism>
<evidence type="ECO:0000313" key="2">
    <source>
        <dbReference type="Proteomes" id="UP000187406"/>
    </source>
</evidence>
<keyword evidence="2" id="KW-1185">Reference proteome</keyword>
<dbReference type="AlphaFoldDB" id="A0A1Q3C9C9"/>
<dbReference type="EMBL" id="BDDD01001515">
    <property type="protein sequence ID" value="GAV76673.1"/>
    <property type="molecule type" value="Genomic_DNA"/>
</dbReference>
<comment type="caution">
    <text evidence="1">The sequence shown here is derived from an EMBL/GenBank/DDBJ whole genome shotgun (WGS) entry which is preliminary data.</text>
</comment>
<gene>
    <name evidence="1" type="ORF">CFOL_v3_20146</name>
</gene>
<dbReference type="Proteomes" id="UP000187406">
    <property type="component" value="Unassembled WGS sequence"/>
</dbReference>
<reference evidence="2" key="1">
    <citation type="submission" date="2016-04" db="EMBL/GenBank/DDBJ databases">
        <title>Cephalotus genome sequencing.</title>
        <authorList>
            <person name="Fukushima K."/>
            <person name="Hasebe M."/>
            <person name="Fang X."/>
        </authorList>
    </citation>
    <scope>NUCLEOTIDE SEQUENCE [LARGE SCALE GENOMIC DNA]</scope>
    <source>
        <strain evidence="2">cv. St1</strain>
    </source>
</reference>
<sequence>MVVVGTFNPNHKHTAQDNAWFKVNCHAKQVATIVENCVRRKPSSTPHDIAGHLDKYKYEFIHTSMESVQSNNDPDKSYQKLPWLCSRIRDVESASIAICETIEGGFTFS</sequence>
<proteinExistence type="predicted"/>
<evidence type="ECO:0000313" key="1">
    <source>
        <dbReference type="EMBL" id="GAV76673.1"/>
    </source>
</evidence>
<accession>A0A1Q3C9C9</accession>
<protein>
    <submittedName>
        <fullName evidence="1">Uncharacterized protein</fullName>
    </submittedName>
</protein>
<dbReference type="InParanoid" id="A0A1Q3C9C9"/>
<name>A0A1Q3C9C9_CEPFO</name>